<evidence type="ECO:0000259" key="1">
    <source>
        <dbReference type="PROSITE" id="PS50995"/>
    </source>
</evidence>
<keyword evidence="3" id="KW-1185">Reference proteome</keyword>
<protein>
    <submittedName>
        <fullName evidence="2">MarR family winged helix-turn-helix transcriptional regulator</fullName>
    </submittedName>
</protein>
<dbReference type="EMBL" id="JBHSAY010000015">
    <property type="protein sequence ID" value="MFC4134511.1"/>
    <property type="molecule type" value="Genomic_DNA"/>
</dbReference>
<proteinExistence type="predicted"/>
<dbReference type="Proteomes" id="UP001595816">
    <property type="component" value="Unassembled WGS sequence"/>
</dbReference>
<reference evidence="3" key="1">
    <citation type="journal article" date="2019" name="Int. J. Syst. Evol. Microbiol.">
        <title>The Global Catalogue of Microorganisms (GCM) 10K type strain sequencing project: providing services to taxonomists for standard genome sequencing and annotation.</title>
        <authorList>
            <consortium name="The Broad Institute Genomics Platform"/>
            <consortium name="The Broad Institute Genome Sequencing Center for Infectious Disease"/>
            <person name="Wu L."/>
            <person name="Ma J."/>
        </authorList>
    </citation>
    <scope>NUCLEOTIDE SEQUENCE [LARGE SCALE GENOMIC DNA]</scope>
    <source>
        <strain evidence="3">CGMCC 4.7289</strain>
    </source>
</reference>
<dbReference type="InterPro" id="IPR039422">
    <property type="entry name" value="MarR/SlyA-like"/>
</dbReference>
<dbReference type="InterPro" id="IPR036390">
    <property type="entry name" value="WH_DNA-bd_sf"/>
</dbReference>
<feature type="domain" description="HTH marR-type" evidence="1">
    <location>
        <begin position="13"/>
        <end position="149"/>
    </location>
</feature>
<gene>
    <name evidence="2" type="ORF">ACFOZ4_28205</name>
</gene>
<dbReference type="InterPro" id="IPR036388">
    <property type="entry name" value="WH-like_DNA-bd_sf"/>
</dbReference>
<dbReference type="PRINTS" id="PR00598">
    <property type="entry name" value="HTHMARR"/>
</dbReference>
<dbReference type="Gene3D" id="1.10.10.10">
    <property type="entry name" value="Winged helix-like DNA-binding domain superfamily/Winged helix DNA-binding domain"/>
    <property type="match status" value="1"/>
</dbReference>
<dbReference type="PANTHER" id="PTHR33164:SF99">
    <property type="entry name" value="MARR FAMILY REGULATORY PROTEIN"/>
    <property type="match status" value="1"/>
</dbReference>
<dbReference type="RefSeq" id="WP_253761340.1">
    <property type="nucleotide sequence ID" value="NZ_JAMZDZ010000001.1"/>
</dbReference>
<dbReference type="SMART" id="SM00347">
    <property type="entry name" value="HTH_MARR"/>
    <property type="match status" value="1"/>
</dbReference>
<dbReference type="SUPFAM" id="SSF46785">
    <property type="entry name" value="Winged helix' DNA-binding domain"/>
    <property type="match status" value="1"/>
</dbReference>
<comment type="caution">
    <text evidence="2">The sequence shown here is derived from an EMBL/GenBank/DDBJ whole genome shotgun (WGS) entry which is preliminary data.</text>
</comment>
<evidence type="ECO:0000313" key="3">
    <source>
        <dbReference type="Proteomes" id="UP001595816"/>
    </source>
</evidence>
<sequence>MTITTPRWLTPAEDQAWRAWLQASELLEDHLDQQLQRDSGIPHVYYSLLAWLSEAPDRQMRMTELAEQSKITRSRLSHAISRLEERGWVVRTSCPSDKRGQIARLTDEGMAFLEKAAPGHVEAVRAAVFDALTPDQVRAFGDACAAIAARLHAGAAVPWHR</sequence>
<evidence type="ECO:0000313" key="2">
    <source>
        <dbReference type="EMBL" id="MFC4134511.1"/>
    </source>
</evidence>
<dbReference type="InterPro" id="IPR000835">
    <property type="entry name" value="HTH_MarR-typ"/>
</dbReference>
<dbReference type="PROSITE" id="PS50995">
    <property type="entry name" value="HTH_MARR_2"/>
    <property type="match status" value="1"/>
</dbReference>
<name>A0ABV8LVT1_9ACTN</name>
<dbReference type="PANTHER" id="PTHR33164">
    <property type="entry name" value="TRANSCRIPTIONAL REGULATOR, MARR FAMILY"/>
    <property type="match status" value="1"/>
</dbReference>
<dbReference type="Pfam" id="PF12802">
    <property type="entry name" value="MarR_2"/>
    <property type="match status" value="1"/>
</dbReference>
<organism evidence="2 3">
    <name type="scientific">Hamadaea flava</name>
    <dbReference type="NCBI Taxonomy" id="1742688"/>
    <lineage>
        <taxon>Bacteria</taxon>
        <taxon>Bacillati</taxon>
        <taxon>Actinomycetota</taxon>
        <taxon>Actinomycetes</taxon>
        <taxon>Micromonosporales</taxon>
        <taxon>Micromonosporaceae</taxon>
        <taxon>Hamadaea</taxon>
    </lineage>
</organism>
<accession>A0ABV8LVT1</accession>